<dbReference type="InterPro" id="IPR016545">
    <property type="entry name" value="UCP009120_prtse"/>
</dbReference>
<keyword evidence="1" id="KW-0378">Hydrolase</keyword>
<dbReference type="GO" id="GO:0005839">
    <property type="term" value="C:proteasome core complex"/>
    <property type="evidence" value="ECO:0007669"/>
    <property type="project" value="InterPro"/>
</dbReference>
<dbReference type="GO" id="GO:0008233">
    <property type="term" value="F:peptidase activity"/>
    <property type="evidence" value="ECO:0007669"/>
    <property type="project" value="UniProtKB-KW"/>
</dbReference>
<dbReference type="PIRSF" id="PIRSF009120">
    <property type="entry name" value="UCP009120_prtse"/>
    <property type="match status" value="1"/>
</dbReference>
<evidence type="ECO:0000313" key="1">
    <source>
        <dbReference type="EMBL" id="CAI8853874.1"/>
    </source>
</evidence>
<accession>A0AA35V1N7</accession>
<dbReference type="InterPro" id="IPR001353">
    <property type="entry name" value="Proteasome_sua/b"/>
</dbReference>
<dbReference type="Proteomes" id="UP001158598">
    <property type="component" value="Chromosome"/>
</dbReference>
<dbReference type="AlphaFoldDB" id="A0AA35V1N7"/>
<reference evidence="1" key="1">
    <citation type="submission" date="2023-03" db="EMBL/GenBank/DDBJ databases">
        <authorList>
            <person name="Pearce D."/>
        </authorList>
    </citation>
    <scope>NUCLEOTIDE SEQUENCE</scope>
    <source>
        <strain evidence="1">Mc</strain>
    </source>
</reference>
<organism evidence="1 2">
    <name type="scientific">Methylococcus capsulatus</name>
    <dbReference type="NCBI Taxonomy" id="414"/>
    <lineage>
        <taxon>Bacteria</taxon>
        <taxon>Pseudomonadati</taxon>
        <taxon>Pseudomonadota</taxon>
        <taxon>Gammaproteobacteria</taxon>
        <taxon>Methylococcales</taxon>
        <taxon>Methylococcaceae</taxon>
        <taxon>Methylococcus</taxon>
    </lineage>
</organism>
<dbReference type="Pfam" id="PF00227">
    <property type="entry name" value="Proteasome"/>
    <property type="match status" value="1"/>
</dbReference>
<proteinExistence type="predicted"/>
<protein>
    <submittedName>
        <fullName evidence="1">Proteasome-type protease</fullName>
    </submittedName>
</protein>
<dbReference type="EMBL" id="OX458332">
    <property type="protein sequence ID" value="CAI8853874.1"/>
    <property type="molecule type" value="Genomic_DNA"/>
</dbReference>
<dbReference type="InterPro" id="IPR029055">
    <property type="entry name" value="Ntn_hydrolases_N"/>
</dbReference>
<evidence type="ECO:0000313" key="2">
    <source>
        <dbReference type="Proteomes" id="UP001158598"/>
    </source>
</evidence>
<dbReference type="Gene3D" id="3.60.20.10">
    <property type="entry name" value="Glutamine Phosphoribosylpyrophosphate, subunit 1, domain 1"/>
    <property type="match status" value="1"/>
</dbReference>
<dbReference type="SUPFAM" id="SSF56235">
    <property type="entry name" value="N-terminal nucleophile aminohydrolases (Ntn hydrolases)"/>
    <property type="match status" value="1"/>
</dbReference>
<keyword evidence="1" id="KW-0645">Protease</keyword>
<dbReference type="RefSeq" id="WP_017366351.1">
    <property type="nucleotide sequence ID" value="NZ_OX458332.1"/>
</dbReference>
<dbReference type="GO" id="GO:0051603">
    <property type="term" value="P:proteolysis involved in protein catabolic process"/>
    <property type="evidence" value="ECO:0007669"/>
    <property type="project" value="InterPro"/>
</dbReference>
<keyword evidence="1" id="KW-0647">Proteasome</keyword>
<name>A0AA35V1N7_METCP</name>
<sequence length="254" mass="28073">MTYCLAIKVDQGLVFASDSRTHAGVDYASVYSKMYRFDLHSDRLMIVLAAGNLATTQAVINLIRRDLENPGVPYNLNTVAYLYDAASYIGETSVRVQEQHASAMQRCGISGEASFILGGQIQGQPPEIYLIYPQGNYITVSPDNPYLQIGETKYGKPILDRMIAPATTLEDAARCALVSIDSTMRSNISVGPPVEVAIYRRNSFVVGHYLHLDYSSPLYASIQKQWAEGIRNAFTLLPRFEWEDGGSIGSEQSQ</sequence>
<gene>
    <name evidence="1" type="ORF">MCNOR_2554</name>
</gene>
<dbReference type="CDD" id="cd03765">
    <property type="entry name" value="proteasome_beta_bacterial"/>
    <property type="match status" value="1"/>
</dbReference>